<evidence type="ECO:0000313" key="5">
    <source>
        <dbReference type="Proteomes" id="UP000315522"/>
    </source>
</evidence>
<dbReference type="InterPro" id="IPR056336">
    <property type="entry name" value="YVC1_C"/>
</dbReference>
<feature type="transmembrane region" description="Helical" evidence="1">
    <location>
        <begin position="572"/>
        <end position="590"/>
    </location>
</feature>
<feature type="transmembrane region" description="Helical" evidence="1">
    <location>
        <begin position="340"/>
        <end position="366"/>
    </location>
</feature>
<evidence type="ECO:0000256" key="1">
    <source>
        <dbReference type="SAM" id="Phobius"/>
    </source>
</evidence>
<gene>
    <name evidence="4" type="primary">YVC1_1</name>
    <name evidence="4" type="ORF">LAWI1_G003419</name>
</gene>
<keyword evidence="1" id="KW-1133">Transmembrane helix</keyword>
<dbReference type="PANTHER" id="PTHR35859">
    <property type="entry name" value="NONSELECTIVE CATION CHANNEL PROTEIN"/>
    <property type="match status" value="1"/>
</dbReference>
<feature type="domain" description="YVC1 N-terminal linker helical" evidence="2">
    <location>
        <begin position="94"/>
        <end position="273"/>
    </location>
</feature>
<evidence type="ECO:0000259" key="2">
    <source>
        <dbReference type="Pfam" id="PF23190"/>
    </source>
</evidence>
<evidence type="ECO:0000313" key="4">
    <source>
        <dbReference type="EMBL" id="TVY90823.1"/>
    </source>
</evidence>
<dbReference type="Proteomes" id="UP000315522">
    <property type="component" value="Unassembled WGS sequence"/>
</dbReference>
<dbReference type="Pfam" id="PF23317">
    <property type="entry name" value="YVC1_C"/>
    <property type="match status" value="1"/>
</dbReference>
<feature type="domain" description="Calcium channel YVC1-like C-terminal transmembrane" evidence="3">
    <location>
        <begin position="311"/>
        <end position="590"/>
    </location>
</feature>
<keyword evidence="1" id="KW-0812">Transmembrane</keyword>
<dbReference type="InterPro" id="IPR052971">
    <property type="entry name" value="TRP_calcium_channel"/>
</dbReference>
<dbReference type="AlphaFoldDB" id="A0A559MD34"/>
<reference evidence="4 5" key="1">
    <citation type="submission" date="2018-05" db="EMBL/GenBank/DDBJ databases">
        <title>Genome sequencing and assembly of the regulated plant pathogen Lachnellula willkommii and related sister species for the development of diagnostic species identification markers.</title>
        <authorList>
            <person name="Giroux E."/>
            <person name="Bilodeau G."/>
        </authorList>
    </citation>
    <scope>NUCLEOTIDE SEQUENCE [LARGE SCALE GENOMIC DNA]</scope>
    <source>
        <strain evidence="4 5">CBS 172.35</strain>
    </source>
</reference>
<keyword evidence="1" id="KW-0472">Membrane</keyword>
<keyword evidence="5" id="KW-1185">Reference proteome</keyword>
<accession>A0A559MD34</accession>
<proteinExistence type="predicted"/>
<dbReference type="InterPro" id="IPR056337">
    <property type="entry name" value="LHD_YVC1"/>
</dbReference>
<name>A0A559MD34_9HELO</name>
<evidence type="ECO:0000259" key="3">
    <source>
        <dbReference type="Pfam" id="PF23317"/>
    </source>
</evidence>
<organism evidence="4 5">
    <name type="scientific">Lachnellula willkommii</name>
    <dbReference type="NCBI Taxonomy" id="215461"/>
    <lineage>
        <taxon>Eukaryota</taxon>
        <taxon>Fungi</taxon>
        <taxon>Dikarya</taxon>
        <taxon>Ascomycota</taxon>
        <taxon>Pezizomycotina</taxon>
        <taxon>Leotiomycetes</taxon>
        <taxon>Helotiales</taxon>
        <taxon>Lachnaceae</taxon>
        <taxon>Lachnellula</taxon>
    </lineage>
</organism>
<protein>
    <submittedName>
        <fullName evidence="4">Calcium channel</fullName>
    </submittedName>
</protein>
<dbReference type="EMBL" id="QGML01000733">
    <property type="protein sequence ID" value="TVY90823.1"/>
    <property type="molecule type" value="Genomic_DNA"/>
</dbReference>
<feature type="transmembrane region" description="Helical" evidence="1">
    <location>
        <begin position="425"/>
        <end position="443"/>
    </location>
</feature>
<comment type="caution">
    <text evidence="4">The sequence shown here is derived from an EMBL/GenBank/DDBJ whole genome shotgun (WGS) entry which is preliminary data.</text>
</comment>
<feature type="transmembrane region" description="Helical" evidence="1">
    <location>
        <begin position="540"/>
        <end position="560"/>
    </location>
</feature>
<sequence length="670" mass="76697">MLYLPPYNTNFFLSPFNPIIIEQGNPSTWYNGRSYSGLMAHKTNIAGEMKHVVVRLSSLPIEPKEAIADTQILYTVLPTYHEDAIPSAIPAPEVTKIAIRLRYLIEECVPCELEPSSITRAHSRIITPKVVKAAKEAGSREYAACVVYALLVNKRWFKKQAMLELWDADLHNVRATACEVIAKQLIETEDNQDYLLQDILLKRYSVMVDGEQTAPANVIERAVDLHALRVTGSSGYQKCVNYLWRGWLVQDENDPSVFIDYKKKSNTNYWTHVDPDRMRAPIYQNATQIIFSLIYLGLYTGAINTVNPKGDLDIVEILLYVFSFGFLCDEFSKFWKVGRYYIGFWNVFNLILYGLLTTSLVTRFIALSHPLGDDDGQRGKFNELSYNFLAFSAPMFWMRLLLYLDSIRFFGAMLVVLKVMMKESLIFFALLFVIVVGFLQAFIGMDNADSNADATLFILQAMANAVMQSPDFSGFDAFAPPFGIILYYVFTFLVMVVLLNILIALYNSAYEDITDNAIDEYMALFSQKTMQFVRAPDENVFIAPLNLIEIFFLIIPFEWWLPRHMYAKLNDYVMALVYSPLLFVAAYFETRSAKSVRSNRKRGEEDDDTVEEWEQMEGEVDFEGEGWDKTVQSVKPDVEQDAATIEVKKLRGEVGELKELIERLLKKENA</sequence>
<dbReference type="Pfam" id="PF23190">
    <property type="entry name" value="LHD_TRPY1"/>
    <property type="match status" value="1"/>
</dbReference>
<dbReference type="PANTHER" id="PTHR35859:SF1">
    <property type="entry name" value="NONSELECTIVE CATION CHANNEL PROTEIN"/>
    <property type="match status" value="1"/>
</dbReference>
<feature type="transmembrane region" description="Helical" evidence="1">
    <location>
        <begin position="485"/>
        <end position="506"/>
    </location>
</feature>
<feature type="transmembrane region" description="Helical" evidence="1">
    <location>
        <begin position="286"/>
        <end position="306"/>
    </location>
</feature>